<dbReference type="InterPro" id="IPR014993">
    <property type="entry name" value="DUF1841"/>
</dbReference>
<dbReference type="KEGG" id="ptes:JQU52_09480"/>
<keyword evidence="2" id="KW-1185">Reference proteome</keyword>
<name>A0A892ZE78_9NEIS</name>
<organism evidence="1 2">
    <name type="scientific">Paralysiella testudinis</name>
    <dbReference type="NCBI Taxonomy" id="2809020"/>
    <lineage>
        <taxon>Bacteria</taxon>
        <taxon>Pseudomonadati</taxon>
        <taxon>Pseudomonadota</taxon>
        <taxon>Betaproteobacteria</taxon>
        <taxon>Neisseriales</taxon>
        <taxon>Neisseriaceae</taxon>
        <taxon>Paralysiella</taxon>
    </lineage>
</organism>
<gene>
    <name evidence="1" type="ORF">JQU52_09480</name>
</gene>
<dbReference type="Pfam" id="PF08897">
    <property type="entry name" value="DUF1841"/>
    <property type="match status" value="1"/>
</dbReference>
<proteinExistence type="predicted"/>
<sequence length="167" mass="19616">MYDVNTTDVRRFFGHVWQLRQQPHLLDALQHKALRIMEAHPEYAHYLNHIDRYLDHNWTPEQGETNPFLHLSLHLSIQEQAAIDQPFGIADIHRRLCAKHNDDWVAAEHEMMEALAETLWQAQRYGQGLDVNAYMTRLRRLVDLGQEDEARLNPHEVAQQTPPADKN</sequence>
<dbReference type="Proteomes" id="UP000653156">
    <property type="component" value="Chromosome"/>
</dbReference>
<evidence type="ECO:0000313" key="2">
    <source>
        <dbReference type="Proteomes" id="UP000653156"/>
    </source>
</evidence>
<dbReference type="RefSeq" id="WP_230338256.1">
    <property type="nucleotide sequence ID" value="NZ_CP069798.1"/>
</dbReference>
<accession>A0A892ZE78</accession>
<protein>
    <submittedName>
        <fullName evidence="1">DUF1841 family protein</fullName>
    </submittedName>
</protein>
<evidence type="ECO:0000313" key="1">
    <source>
        <dbReference type="EMBL" id="QRQ80963.1"/>
    </source>
</evidence>
<reference evidence="1" key="1">
    <citation type="submission" date="2021-02" db="EMBL/GenBank/DDBJ databases">
        <title>Neisseriaceae sp. 26B isolated from the cloaca of a Common Toad-headed Turtle (Mesoclemmys nasuta).</title>
        <authorList>
            <person name="Spergser J."/>
            <person name="Busse H.-J."/>
        </authorList>
    </citation>
    <scope>NUCLEOTIDE SEQUENCE</scope>
    <source>
        <strain evidence="1">26B</strain>
    </source>
</reference>
<dbReference type="AlphaFoldDB" id="A0A892ZE78"/>
<dbReference type="EMBL" id="CP069798">
    <property type="protein sequence ID" value="QRQ80963.1"/>
    <property type="molecule type" value="Genomic_DNA"/>
</dbReference>